<dbReference type="Proteomes" id="UP000507470">
    <property type="component" value="Unassembled WGS sequence"/>
</dbReference>
<proteinExistence type="predicted"/>
<evidence type="ECO:0000313" key="3">
    <source>
        <dbReference type="Proteomes" id="UP000507470"/>
    </source>
</evidence>
<evidence type="ECO:0000256" key="1">
    <source>
        <dbReference type="ARBA" id="ARBA00022722"/>
    </source>
</evidence>
<protein>
    <submittedName>
        <fullName evidence="2">Uncharacterized protein</fullName>
    </submittedName>
</protein>
<dbReference type="GO" id="GO:0000175">
    <property type="term" value="F:3'-5'-RNA exonuclease activity"/>
    <property type="evidence" value="ECO:0007669"/>
    <property type="project" value="InterPro"/>
</dbReference>
<dbReference type="PANTHER" id="PTHR11046">
    <property type="entry name" value="OLIGORIBONUCLEASE, MITOCHONDRIAL"/>
    <property type="match status" value="1"/>
</dbReference>
<keyword evidence="1" id="KW-0540">Nuclease</keyword>
<accession>A0A6J8E1J5</accession>
<dbReference type="OrthoDB" id="6119341at2759"/>
<evidence type="ECO:0000313" key="2">
    <source>
        <dbReference type="EMBL" id="CAC5413893.1"/>
    </source>
</evidence>
<dbReference type="AlphaFoldDB" id="A0A6J8E1J5"/>
<keyword evidence="1" id="KW-0378">Hydrolase</keyword>
<dbReference type="InterPro" id="IPR022894">
    <property type="entry name" value="Oligoribonuclease"/>
</dbReference>
<organism evidence="2 3">
    <name type="scientific">Mytilus coruscus</name>
    <name type="common">Sea mussel</name>
    <dbReference type="NCBI Taxonomy" id="42192"/>
    <lineage>
        <taxon>Eukaryota</taxon>
        <taxon>Metazoa</taxon>
        <taxon>Spiralia</taxon>
        <taxon>Lophotrochozoa</taxon>
        <taxon>Mollusca</taxon>
        <taxon>Bivalvia</taxon>
        <taxon>Autobranchia</taxon>
        <taxon>Pteriomorphia</taxon>
        <taxon>Mytilida</taxon>
        <taxon>Mytiloidea</taxon>
        <taxon>Mytilidae</taxon>
        <taxon>Mytilinae</taxon>
        <taxon>Mytilus</taxon>
    </lineage>
</organism>
<dbReference type="EMBL" id="CACVKT020008264">
    <property type="protein sequence ID" value="CAC5413893.1"/>
    <property type="molecule type" value="Genomic_DNA"/>
</dbReference>
<reference evidence="2 3" key="1">
    <citation type="submission" date="2020-06" db="EMBL/GenBank/DDBJ databases">
        <authorList>
            <person name="Li R."/>
            <person name="Bekaert M."/>
        </authorList>
    </citation>
    <scope>NUCLEOTIDE SEQUENCE [LARGE SCALE GENOMIC DNA]</scope>
    <source>
        <strain evidence="3">wild</strain>
    </source>
</reference>
<gene>
    <name evidence="2" type="ORF">MCOR_46748</name>
</gene>
<sequence length="301" mass="34568">MSNVYLQSQGIDNNPIEKMRGIRFNVQFNNAGGIFFLKDVILKYLLQSKMALNYTQQLIVDSLQNRTLICICQALGMISKTITGPYWKAASDKNTPIEMGYMYTRLIDVLDNIVKSPSLLYNNIKLFFGSEKDCHDIQDIFKVDENRNKTYLFISKLCYVIMEKAKKLFSDFLYGGKFYNADDDLKTTARTCPSNNITVERLMGKLDSAIKQSPNSSVGAIETKIAKKGKPLSVQELTTNLRKLIFHRNPFNDPESLLNKEIVHTWEDDNTSEQTCWNGRLLSYQNQEFEVDTIESSYFKS</sequence>
<name>A0A6J8E1J5_MYTCO</name>
<dbReference type="PANTHER" id="PTHR11046:SF25">
    <property type="match status" value="1"/>
</dbReference>
<keyword evidence="3" id="KW-1185">Reference proteome</keyword>